<dbReference type="Proteomes" id="UP000221165">
    <property type="component" value="Unassembled WGS sequence"/>
</dbReference>
<dbReference type="GeneID" id="94426177"/>
<dbReference type="GO" id="GO:0003743">
    <property type="term" value="F:translation initiation factor activity"/>
    <property type="evidence" value="ECO:0007669"/>
    <property type="project" value="UniProtKB-KW"/>
</dbReference>
<feature type="compositionally biased region" description="Acidic residues" evidence="1">
    <location>
        <begin position="206"/>
        <end position="226"/>
    </location>
</feature>
<keyword evidence="2" id="KW-0396">Initiation factor</keyword>
<feature type="compositionally biased region" description="Basic and acidic residues" evidence="1">
    <location>
        <begin position="146"/>
        <end position="163"/>
    </location>
</feature>
<dbReference type="GO" id="GO:0006352">
    <property type="term" value="P:DNA-templated transcription initiation"/>
    <property type="evidence" value="ECO:0007669"/>
    <property type="project" value="InterPro"/>
</dbReference>
<protein>
    <submittedName>
        <fullName evidence="2">Transcription initiation factor tfiid 23-30 kDa subunit</fullName>
    </submittedName>
</protein>
<feature type="non-terminal residue" evidence="2">
    <location>
        <position position="336"/>
    </location>
</feature>
<gene>
    <name evidence="2" type="ORF">CSUI_002767</name>
</gene>
<dbReference type="RefSeq" id="XP_067925042.1">
    <property type="nucleotide sequence ID" value="XM_068062966.1"/>
</dbReference>
<keyword evidence="2" id="KW-0648">Protein biosynthesis</keyword>
<dbReference type="OrthoDB" id="333348at2759"/>
<feature type="compositionally biased region" description="Low complexity" evidence="1">
    <location>
        <begin position="8"/>
        <end position="22"/>
    </location>
</feature>
<accession>A0A2C6L829</accession>
<dbReference type="EMBL" id="MIGC01001157">
    <property type="protein sequence ID" value="PHJ23366.1"/>
    <property type="molecule type" value="Genomic_DNA"/>
</dbReference>
<sequence length="336" mass="35978">MEDTSQLPSSSSSSHPSHSSDFSPPPPETSSSSPSSSSSSSLSSSMTGGPSVSLPSASATSSSYLPHYIATPHRDLLPSPGSGEDGGQPSVPTAYYTSNSNLPTASSDNFAGVSYTPTSSDPHLQAALPHEENSLPASNHSGAKRKVGEENRGGEGDEKEEKSKKVKMMTSDMGGSSETHAGRSRDRENGAGGEGTEEEKEKKEEDQDEDHEDEEEEEGMNPDSSEEVTTTEWKIRGVLGSEELLTNRDEDVLLMLQEKEPAILDEVCRYYLHTVGCATTDRTVARLVSVAVQLALERVIDDAKLFYFCRKVATEDFHQQQLRSDTQKASSGGPAG</sequence>
<dbReference type="GO" id="GO:0005634">
    <property type="term" value="C:nucleus"/>
    <property type="evidence" value="ECO:0007669"/>
    <property type="project" value="InterPro"/>
</dbReference>
<name>A0A2C6L829_9APIC</name>
<evidence type="ECO:0000313" key="2">
    <source>
        <dbReference type="EMBL" id="PHJ23366.1"/>
    </source>
</evidence>
<feature type="compositionally biased region" description="Low complexity" evidence="1">
    <location>
        <begin position="29"/>
        <end position="63"/>
    </location>
</feature>
<dbReference type="Pfam" id="PF03540">
    <property type="entry name" value="TAF10"/>
    <property type="match status" value="1"/>
</dbReference>
<feature type="compositionally biased region" description="Basic and acidic residues" evidence="1">
    <location>
        <begin position="180"/>
        <end position="189"/>
    </location>
</feature>
<reference evidence="2 3" key="1">
    <citation type="journal article" date="2017" name="Int. J. Parasitol.">
        <title>The genome of the protozoan parasite Cystoisospora suis and a reverse vaccinology approach to identify vaccine candidates.</title>
        <authorList>
            <person name="Palmieri N."/>
            <person name="Shrestha A."/>
            <person name="Ruttkowski B."/>
            <person name="Beck T."/>
            <person name="Vogl C."/>
            <person name="Tomley F."/>
            <person name="Blake D.P."/>
            <person name="Joachim A."/>
        </authorList>
    </citation>
    <scope>NUCLEOTIDE SEQUENCE [LARGE SCALE GENOMIC DNA]</scope>
    <source>
        <strain evidence="2 3">Wien I</strain>
    </source>
</reference>
<evidence type="ECO:0000256" key="1">
    <source>
        <dbReference type="SAM" id="MobiDB-lite"/>
    </source>
</evidence>
<dbReference type="AlphaFoldDB" id="A0A2C6L829"/>
<feature type="compositionally biased region" description="Polar residues" evidence="1">
    <location>
        <begin position="95"/>
        <end position="122"/>
    </location>
</feature>
<dbReference type="VEuPathDB" id="ToxoDB:CSUI_002767"/>
<keyword evidence="3" id="KW-1185">Reference proteome</keyword>
<dbReference type="InterPro" id="IPR003923">
    <property type="entry name" value="TAF10"/>
</dbReference>
<feature type="region of interest" description="Disordered" evidence="1">
    <location>
        <begin position="1"/>
        <end position="232"/>
    </location>
</feature>
<proteinExistence type="predicted"/>
<comment type="caution">
    <text evidence="2">The sequence shown here is derived from an EMBL/GenBank/DDBJ whole genome shotgun (WGS) entry which is preliminary data.</text>
</comment>
<organism evidence="2 3">
    <name type="scientific">Cystoisospora suis</name>
    <dbReference type="NCBI Taxonomy" id="483139"/>
    <lineage>
        <taxon>Eukaryota</taxon>
        <taxon>Sar</taxon>
        <taxon>Alveolata</taxon>
        <taxon>Apicomplexa</taxon>
        <taxon>Conoidasida</taxon>
        <taxon>Coccidia</taxon>
        <taxon>Eucoccidiorida</taxon>
        <taxon>Eimeriorina</taxon>
        <taxon>Sarcocystidae</taxon>
        <taxon>Cystoisospora</taxon>
    </lineage>
</organism>
<evidence type="ECO:0000313" key="3">
    <source>
        <dbReference type="Proteomes" id="UP000221165"/>
    </source>
</evidence>